<dbReference type="InterPro" id="IPR007050">
    <property type="entry name" value="HTH_bacterioopsin"/>
</dbReference>
<feature type="domain" description="HTH bat-type" evidence="3">
    <location>
        <begin position="156"/>
        <end position="208"/>
    </location>
</feature>
<keyword evidence="6" id="KW-1185">Reference proteome</keyword>
<dbReference type="EMBL" id="AOME01000053">
    <property type="protein sequence ID" value="EMA52744.1"/>
    <property type="molecule type" value="Genomic_DNA"/>
</dbReference>
<feature type="domain" description="Bacterioopsin transcriptional activator GAF and HTH associated" evidence="4">
    <location>
        <begin position="7"/>
        <end position="134"/>
    </location>
</feature>
<dbReference type="PANTHER" id="PTHR34236">
    <property type="entry name" value="DIMETHYL SULFOXIDE REDUCTASE TRANSCRIPTIONAL ACTIVATOR"/>
    <property type="match status" value="1"/>
</dbReference>
<dbReference type="PATRIC" id="fig|1227456.3.peg.1972"/>
<name>M0N6I4_9EURY</name>
<evidence type="ECO:0000259" key="3">
    <source>
        <dbReference type="Pfam" id="PF04967"/>
    </source>
</evidence>
<keyword evidence="1" id="KW-0805">Transcription regulation</keyword>
<dbReference type="RefSeq" id="WP_005043042.1">
    <property type="nucleotide sequence ID" value="NZ_AOME01000053.1"/>
</dbReference>
<evidence type="ECO:0000313" key="5">
    <source>
        <dbReference type="EMBL" id="EMA52744.1"/>
    </source>
</evidence>
<dbReference type="STRING" id="1227456.C450_09763"/>
<dbReference type="Pfam" id="PF15915">
    <property type="entry name" value="BAT"/>
    <property type="match status" value="1"/>
</dbReference>
<dbReference type="InterPro" id="IPR031803">
    <property type="entry name" value="BAT_GAF/HTH-assoc"/>
</dbReference>
<organism evidence="5 6">
    <name type="scientific">Halococcus salifodinae DSM 8989</name>
    <dbReference type="NCBI Taxonomy" id="1227456"/>
    <lineage>
        <taxon>Archaea</taxon>
        <taxon>Methanobacteriati</taxon>
        <taxon>Methanobacteriota</taxon>
        <taxon>Stenosarchaea group</taxon>
        <taxon>Halobacteria</taxon>
        <taxon>Halobacteriales</taxon>
        <taxon>Halococcaceae</taxon>
        <taxon>Halococcus</taxon>
    </lineage>
</organism>
<reference evidence="5 6" key="1">
    <citation type="journal article" date="2014" name="PLoS Genet.">
        <title>Phylogenetically driven sequencing of extremely halophilic archaea reveals strategies for static and dynamic osmo-response.</title>
        <authorList>
            <person name="Becker E.A."/>
            <person name="Seitzer P.M."/>
            <person name="Tritt A."/>
            <person name="Larsen D."/>
            <person name="Krusor M."/>
            <person name="Yao A.I."/>
            <person name="Wu D."/>
            <person name="Madern D."/>
            <person name="Eisen J.A."/>
            <person name="Darling A.E."/>
            <person name="Facciotti M.T."/>
        </authorList>
    </citation>
    <scope>NUCLEOTIDE SEQUENCE [LARGE SCALE GENOMIC DNA]</scope>
    <source>
        <strain evidence="5 6">DSM 8989</strain>
    </source>
</reference>
<gene>
    <name evidence="5" type="ORF">C450_09763</name>
</gene>
<evidence type="ECO:0000259" key="4">
    <source>
        <dbReference type="Pfam" id="PF15915"/>
    </source>
</evidence>
<accession>M0N6I4</accession>
<evidence type="ECO:0000256" key="1">
    <source>
        <dbReference type="ARBA" id="ARBA00023015"/>
    </source>
</evidence>
<comment type="caution">
    <text evidence="5">The sequence shown here is derived from an EMBL/GenBank/DDBJ whole genome shotgun (WGS) entry which is preliminary data.</text>
</comment>
<dbReference type="Pfam" id="PF04967">
    <property type="entry name" value="HTH_10"/>
    <property type="match status" value="1"/>
</dbReference>
<dbReference type="AlphaFoldDB" id="M0N6I4"/>
<dbReference type="OrthoDB" id="156233at2157"/>
<sequence length="227" mass="25626">MSTISELSIGASAFALGETLEAIPEATFDIERVVAHETERVMPFVWATAPDRDALEAAFTDDSSVANVERLSDLDDEWLYRMEWVSQVQFVVHAITEEGATILNAQSEAGRWQLRVLFPDRDALSRSYTFCKDHDLDIDIETIYEMDNERHGRFGLTDDQSATLTAAFEHGFYEVPRGISVADLADELDISHQALSERFRRAHGTLIENSLVIGREREDESRAVPEM</sequence>
<keyword evidence="2" id="KW-0804">Transcription</keyword>
<evidence type="ECO:0000256" key="2">
    <source>
        <dbReference type="ARBA" id="ARBA00023163"/>
    </source>
</evidence>
<protein>
    <submittedName>
        <fullName evidence="5">DNA binding domain-containing protein</fullName>
    </submittedName>
</protein>
<proteinExistence type="predicted"/>
<dbReference type="PANTHER" id="PTHR34236:SF1">
    <property type="entry name" value="DIMETHYL SULFOXIDE REDUCTASE TRANSCRIPTIONAL ACTIVATOR"/>
    <property type="match status" value="1"/>
</dbReference>
<evidence type="ECO:0000313" key="6">
    <source>
        <dbReference type="Proteomes" id="UP000011625"/>
    </source>
</evidence>
<dbReference type="Proteomes" id="UP000011625">
    <property type="component" value="Unassembled WGS sequence"/>
</dbReference>